<feature type="region of interest" description="Disordered" evidence="1">
    <location>
        <begin position="47"/>
        <end position="86"/>
    </location>
</feature>
<gene>
    <name evidence="2" type="ORF">CLODIP_2_CD03499</name>
</gene>
<feature type="compositionally biased region" description="Basic residues" evidence="1">
    <location>
        <begin position="77"/>
        <end position="86"/>
    </location>
</feature>
<comment type="caution">
    <text evidence="2">The sequence shown here is derived from an EMBL/GenBank/DDBJ whole genome shotgun (WGS) entry which is preliminary data.</text>
</comment>
<protein>
    <submittedName>
        <fullName evidence="2">Uncharacterized protein</fullName>
    </submittedName>
</protein>
<accession>A0A8S1DU72</accession>
<keyword evidence="3" id="KW-1185">Reference proteome</keyword>
<dbReference type="AlphaFoldDB" id="A0A8S1DU72"/>
<sequence>MVNIIADSLLGLGCVRVVKRQETMTFLPLKMNLATLNMYLTLKPLKTPSSSEWSRTLRPVAPRLDSTGPGAVTSQYRPRRKPHALD</sequence>
<reference evidence="2 3" key="1">
    <citation type="submission" date="2020-04" db="EMBL/GenBank/DDBJ databases">
        <authorList>
            <person name="Alioto T."/>
            <person name="Alioto T."/>
            <person name="Gomez Garrido J."/>
        </authorList>
    </citation>
    <scope>NUCLEOTIDE SEQUENCE [LARGE SCALE GENOMIC DNA]</scope>
</reference>
<proteinExistence type="predicted"/>
<evidence type="ECO:0000313" key="3">
    <source>
        <dbReference type="Proteomes" id="UP000494165"/>
    </source>
</evidence>
<evidence type="ECO:0000256" key="1">
    <source>
        <dbReference type="SAM" id="MobiDB-lite"/>
    </source>
</evidence>
<dbReference type="EMBL" id="CADEPI010000356">
    <property type="protein sequence ID" value="CAB3384554.1"/>
    <property type="molecule type" value="Genomic_DNA"/>
</dbReference>
<organism evidence="2 3">
    <name type="scientific">Cloeon dipterum</name>
    <dbReference type="NCBI Taxonomy" id="197152"/>
    <lineage>
        <taxon>Eukaryota</taxon>
        <taxon>Metazoa</taxon>
        <taxon>Ecdysozoa</taxon>
        <taxon>Arthropoda</taxon>
        <taxon>Hexapoda</taxon>
        <taxon>Insecta</taxon>
        <taxon>Pterygota</taxon>
        <taxon>Palaeoptera</taxon>
        <taxon>Ephemeroptera</taxon>
        <taxon>Pisciforma</taxon>
        <taxon>Baetidae</taxon>
        <taxon>Cloeon</taxon>
    </lineage>
</organism>
<dbReference type="Proteomes" id="UP000494165">
    <property type="component" value="Unassembled WGS sequence"/>
</dbReference>
<evidence type="ECO:0000313" key="2">
    <source>
        <dbReference type="EMBL" id="CAB3384554.1"/>
    </source>
</evidence>
<name>A0A8S1DU72_9INSE</name>